<dbReference type="AlphaFoldDB" id="A0AA88XU13"/>
<feature type="transmembrane region" description="Helical" evidence="2">
    <location>
        <begin position="56"/>
        <end position="81"/>
    </location>
</feature>
<accession>A0AA88XU13</accession>
<dbReference type="EMBL" id="VSWD01000010">
    <property type="protein sequence ID" value="KAK3091865.1"/>
    <property type="molecule type" value="Genomic_DNA"/>
</dbReference>
<keyword evidence="4" id="KW-1185">Reference proteome</keyword>
<evidence type="ECO:0000256" key="1">
    <source>
        <dbReference type="SAM" id="MobiDB-lite"/>
    </source>
</evidence>
<feature type="region of interest" description="Disordered" evidence="1">
    <location>
        <begin position="117"/>
        <end position="180"/>
    </location>
</feature>
<keyword evidence="2" id="KW-1133">Transmembrane helix</keyword>
<protein>
    <submittedName>
        <fullName evidence="3">Uncharacterized protein</fullName>
    </submittedName>
</protein>
<reference evidence="3" key="1">
    <citation type="submission" date="2019-08" db="EMBL/GenBank/DDBJ databases">
        <title>The improved chromosome-level genome for the pearl oyster Pinctada fucata martensii using PacBio sequencing and Hi-C.</title>
        <authorList>
            <person name="Zheng Z."/>
        </authorList>
    </citation>
    <scope>NUCLEOTIDE SEQUENCE</scope>
    <source>
        <strain evidence="3">ZZ-2019</strain>
        <tissue evidence="3">Adductor muscle</tissue>
    </source>
</reference>
<feature type="region of interest" description="Disordered" evidence="1">
    <location>
        <begin position="192"/>
        <end position="308"/>
    </location>
</feature>
<proteinExistence type="predicted"/>
<organism evidence="3 4">
    <name type="scientific">Pinctada imbricata</name>
    <name type="common">Atlantic pearl-oyster</name>
    <name type="synonym">Pinctada martensii</name>
    <dbReference type="NCBI Taxonomy" id="66713"/>
    <lineage>
        <taxon>Eukaryota</taxon>
        <taxon>Metazoa</taxon>
        <taxon>Spiralia</taxon>
        <taxon>Lophotrochozoa</taxon>
        <taxon>Mollusca</taxon>
        <taxon>Bivalvia</taxon>
        <taxon>Autobranchia</taxon>
        <taxon>Pteriomorphia</taxon>
        <taxon>Pterioida</taxon>
        <taxon>Pterioidea</taxon>
        <taxon>Pteriidae</taxon>
        <taxon>Pinctada</taxon>
    </lineage>
</organism>
<evidence type="ECO:0000313" key="4">
    <source>
        <dbReference type="Proteomes" id="UP001186944"/>
    </source>
</evidence>
<gene>
    <name evidence="3" type="ORF">FSP39_023228</name>
</gene>
<comment type="caution">
    <text evidence="3">The sequence shown here is derived from an EMBL/GenBank/DDBJ whole genome shotgun (WGS) entry which is preliminary data.</text>
</comment>
<feature type="compositionally biased region" description="Acidic residues" evidence="1">
    <location>
        <begin position="192"/>
        <end position="202"/>
    </location>
</feature>
<evidence type="ECO:0000313" key="3">
    <source>
        <dbReference type="EMBL" id="KAK3091865.1"/>
    </source>
</evidence>
<feature type="transmembrane region" description="Helical" evidence="2">
    <location>
        <begin position="20"/>
        <end position="44"/>
    </location>
</feature>
<evidence type="ECO:0000256" key="2">
    <source>
        <dbReference type="SAM" id="Phobius"/>
    </source>
</evidence>
<name>A0AA88XU13_PINIB</name>
<keyword evidence="2" id="KW-0812">Transmembrane</keyword>
<feature type="compositionally biased region" description="Basic and acidic residues" evidence="1">
    <location>
        <begin position="288"/>
        <end position="301"/>
    </location>
</feature>
<feature type="compositionally biased region" description="Basic residues" evidence="1">
    <location>
        <begin position="253"/>
        <end position="263"/>
    </location>
</feature>
<dbReference type="Proteomes" id="UP001186944">
    <property type="component" value="Unassembled WGS sequence"/>
</dbReference>
<sequence length="308" mass="34025">MTSTQESLKDKYWNDQIKSMLGPCMITFAIPITIPGVTITLVAFSEEKSLPKYGALHVTGLILLVVAVFLILLGCILKYLWKPFIPIDIEMQLSPHPSVRNVSGRKSKNKLDGIYRDNGDMTNRLSARESDSSSAVIPPIEISRLQNESNRADDLLASSRSDEAPSCSGLSAVHMESDDTDIVKQKLKMIGSDDETGSDDEPNMPRSAIVDANPINRLPSTNSRHLPPISPRPLTSREVDGHSPSLNEIETWRKKKRKKRKKRQPSDVSVDEGSDQGVVNQGSDCDESVVRRSKDELTVEKDTDEASG</sequence>
<keyword evidence="2" id="KW-0472">Membrane</keyword>